<dbReference type="Pfam" id="PF01300">
    <property type="entry name" value="Sua5_yciO_yrdC"/>
    <property type="match status" value="1"/>
</dbReference>
<dbReference type="Gene3D" id="3.90.870.10">
    <property type="entry name" value="DHBP synthase"/>
    <property type="match status" value="1"/>
</dbReference>
<feature type="binding site" evidence="14">
    <location>
        <position position="153"/>
    </location>
    <ligand>
        <name>L-threonine</name>
        <dbReference type="ChEBI" id="CHEBI:57926"/>
    </ligand>
</feature>
<dbReference type="RefSeq" id="WP_087444387.1">
    <property type="nucleotide sequence ID" value="NZ_CABMNB010000046.1"/>
</dbReference>
<dbReference type="PIRSF" id="PIRSF004930">
    <property type="entry name" value="Tln_factor_SUA5"/>
    <property type="match status" value="1"/>
</dbReference>
<dbReference type="Pfam" id="PF03481">
    <property type="entry name" value="Sua5_C"/>
    <property type="match status" value="1"/>
</dbReference>
<evidence type="ECO:0000256" key="12">
    <source>
        <dbReference type="ARBA" id="ARBA00048366"/>
    </source>
</evidence>
<feature type="domain" description="YrdC-like" evidence="15">
    <location>
        <begin position="44"/>
        <end position="231"/>
    </location>
</feature>
<dbReference type="EMBL" id="JAMDMM010000031">
    <property type="protein sequence ID" value="MCY9608835.1"/>
    <property type="molecule type" value="Genomic_DNA"/>
</dbReference>
<dbReference type="InterPro" id="IPR010923">
    <property type="entry name" value="T(6)A37_SUA5"/>
</dbReference>
<dbReference type="EMBL" id="CP041405">
    <property type="protein sequence ID" value="QDM44628.1"/>
    <property type="molecule type" value="Genomic_DNA"/>
</dbReference>
<keyword evidence="9 13" id="KW-0547">Nucleotide-binding</keyword>
<dbReference type="PANTHER" id="PTHR17490">
    <property type="entry name" value="SUA5"/>
    <property type="match status" value="1"/>
</dbReference>
<dbReference type="GO" id="GO:0003725">
    <property type="term" value="F:double-stranded RNA binding"/>
    <property type="evidence" value="ECO:0007669"/>
    <property type="project" value="UniProtKB-UniRule"/>
</dbReference>
<dbReference type="Proteomes" id="UP000315377">
    <property type="component" value="Chromosome"/>
</dbReference>
<dbReference type="InterPro" id="IPR005145">
    <property type="entry name" value="Sua5_C"/>
</dbReference>
<dbReference type="GO" id="GO:0061710">
    <property type="term" value="F:L-threonylcarbamoyladenylate synthase"/>
    <property type="evidence" value="ECO:0007669"/>
    <property type="project" value="UniProtKB-EC"/>
</dbReference>
<reference evidence="17 18" key="1">
    <citation type="submission" date="2019-07" db="EMBL/GenBank/DDBJ databases">
        <title>Paenibacillus thiaminolyticus NRRL B-4156.</title>
        <authorList>
            <person name="Hehnly C."/>
            <person name="Zhang L."/>
        </authorList>
    </citation>
    <scope>NUCLEOTIDE SEQUENCE [LARGE SCALE GENOMIC DNA]</scope>
    <source>
        <strain evidence="17 18">NRRL B-4156</strain>
    </source>
</reference>
<evidence type="ECO:0000256" key="14">
    <source>
        <dbReference type="PIRSR" id="PIRSR004930-1"/>
    </source>
</evidence>
<comment type="catalytic activity">
    <reaction evidence="12 13">
        <text>L-threonine + hydrogencarbonate + ATP = L-threonylcarbamoyladenylate + diphosphate + H2O</text>
        <dbReference type="Rhea" id="RHEA:36407"/>
        <dbReference type="ChEBI" id="CHEBI:15377"/>
        <dbReference type="ChEBI" id="CHEBI:17544"/>
        <dbReference type="ChEBI" id="CHEBI:30616"/>
        <dbReference type="ChEBI" id="CHEBI:33019"/>
        <dbReference type="ChEBI" id="CHEBI:57926"/>
        <dbReference type="ChEBI" id="CHEBI:73682"/>
        <dbReference type="EC" id="2.7.7.87"/>
    </reaction>
</comment>
<evidence type="ECO:0000256" key="11">
    <source>
        <dbReference type="ARBA" id="ARBA00029774"/>
    </source>
</evidence>
<feature type="binding site" evidence="14">
    <location>
        <position position="227"/>
    </location>
    <ligand>
        <name>ATP</name>
        <dbReference type="ChEBI" id="CHEBI:30616"/>
    </ligand>
</feature>
<name>A0AAP9DVE5_PANTH</name>
<evidence type="ECO:0000256" key="10">
    <source>
        <dbReference type="ARBA" id="ARBA00022840"/>
    </source>
</evidence>
<accession>A0AAP9DVE5</accession>
<reference evidence="16 19" key="2">
    <citation type="submission" date="2022-05" db="EMBL/GenBank/DDBJ databases">
        <title>Genome Sequencing of Bee-Associated Microbes.</title>
        <authorList>
            <person name="Dunlap C."/>
        </authorList>
    </citation>
    <scope>NUCLEOTIDE SEQUENCE [LARGE SCALE GENOMIC DNA]</scope>
    <source>
        <strain evidence="16 19">NRRL B-14613</strain>
    </source>
</reference>
<evidence type="ECO:0000256" key="2">
    <source>
        <dbReference type="ARBA" id="ARBA00007663"/>
    </source>
</evidence>
<keyword evidence="10 13" id="KW-0067">ATP-binding</keyword>
<feature type="binding site" evidence="14">
    <location>
        <position position="93"/>
    </location>
    <ligand>
        <name>ATP</name>
        <dbReference type="ChEBI" id="CHEBI:30616"/>
    </ligand>
</feature>
<feature type="binding site" evidence="14">
    <location>
        <position position="175"/>
    </location>
    <ligand>
        <name>ATP</name>
        <dbReference type="ChEBI" id="CHEBI:30616"/>
    </ligand>
</feature>
<dbReference type="InterPro" id="IPR050156">
    <property type="entry name" value="TC-AMP_synthase_SUA5"/>
</dbReference>
<dbReference type="InterPro" id="IPR038385">
    <property type="entry name" value="Sua5/YwlC_C"/>
</dbReference>
<dbReference type="FunFam" id="3.90.870.10:FF:000008">
    <property type="entry name" value="Threonylcarbamoyl-AMP synthase"/>
    <property type="match status" value="1"/>
</dbReference>
<evidence type="ECO:0000256" key="1">
    <source>
        <dbReference type="ARBA" id="ARBA00004496"/>
    </source>
</evidence>
<evidence type="ECO:0000256" key="4">
    <source>
        <dbReference type="ARBA" id="ARBA00015492"/>
    </source>
</evidence>
<comment type="function">
    <text evidence="13">Required for the formation of a threonylcarbamoyl group on adenosine at position 37 (t(6)A37) in tRNAs that read codons beginning with adenine.</text>
</comment>
<sequence>MNVMNRFNEPKLADQDQAAEGTAGLEEEATKRWTVDAAQPLEGQPAIREAAALLAAGGTVAFPTETVYGLGADARDTRAVERIFAAKGRPSDNPLIVHIADMAMLDELVEPFGGTARRLMDRFWPGPLTIVLPARPGAVSPRVTAGLDTVGVRMPAHDTALALIRAAACPVAAPSANRSGRPSPTRAEHVAEDLDGRIGGIVDGGPTGVGVESTVVELHGERIHVLRPGGVTIAMLREIAADITIDPAVDPVGALAEPAAQVAGGTLAAPRSPGMKYAHYAPQGTLAIVQSASPEAAARRIQAELDAARERGERTGVLAFTEHAAAYRADVVVPLGSLSAPEEAAHRLYEGLRRFDEEGVGFIMAEACSTEGIGLAVMNRLLKAAGHRVIRC</sequence>
<dbReference type="GO" id="GO:0008033">
    <property type="term" value="P:tRNA processing"/>
    <property type="evidence" value="ECO:0007669"/>
    <property type="project" value="UniProtKB-KW"/>
</dbReference>
<dbReference type="GeneID" id="76997267"/>
<feature type="binding site" evidence="14">
    <location>
        <position position="149"/>
    </location>
    <ligand>
        <name>ATP</name>
        <dbReference type="ChEBI" id="CHEBI:30616"/>
    </ligand>
</feature>
<evidence type="ECO:0000313" key="19">
    <source>
        <dbReference type="Proteomes" id="UP001209276"/>
    </source>
</evidence>
<comment type="similarity">
    <text evidence="2 13">Belongs to the SUA5 family.</text>
</comment>
<dbReference type="PANTHER" id="PTHR17490:SF16">
    <property type="entry name" value="THREONYLCARBAMOYL-AMP SYNTHASE"/>
    <property type="match status" value="1"/>
</dbReference>
<dbReference type="GO" id="GO:0006450">
    <property type="term" value="P:regulation of translational fidelity"/>
    <property type="evidence" value="ECO:0007669"/>
    <property type="project" value="TreeGrafter"/>
</dbReference>
<dbReference type="EC" id="2.7.7.87" evidence="3 13"/>
<dbReference type="PROSITE" id="PS51163">
    <property type="entry name" value="YRDC"/>
    <property type="match status" value="1"/>
</dbReference>
<dbReference type="GO" id="GO:0005524">
    <property type="term" value="F:ATP binding"/>
    <property type="evidence" value="ECO:0007669"/>
    <property type="project" value="UniProtKB-UniRule"/>
</dbReference>
<keyword evidence="19" id="KW-1185">Reference proteome</keyword>
<evidence type="ECO:0000256" key="6">
    <source>
        <dbReference type="ARBA" id="ARBA00022679"/>
    </source>
</evidence>
<keyword evidence="7 13" id="KW-0819">tRNA processing</keyword>
<feature type="binding site" evidence="14">
    <location>
        <position position="280"/>
    </location>
    <ligand>
        <name>ATP</name>
        <dbReference type="ChEBI" id="CHEBI:30616"/>
    </ligand>
</feature>
<proteinExistence type="inferred from homology"/>
<feature type="binding site" evidence="14">
    <location>
        <position position="213"/>
    </location>
    <ligand>
        <name>L-threonine</name>
        <dbReference type="ChEBI" id="CHEBI:57926"/>
    </ligand>
</feature>
<evidence type="ECO:0000313" key="16">
    <source>
        <dbReference type="EMBL" id="MCY9608835.1"/>
    </source>
</evidence>
<dbReference type="GO" id="GO:0000049">
    <property type="term" value="F:tRNA binding"/>
    <property type="evidence" value="ECO:0007669"/>
    <property type="project" value="TreeGrafter"/>
</dbReference>
<comment type="subcellular location">
    <subcellularLocation>
        <location evidence="1 13">Cytoplasm</location>
    </subcellularLocation>
</comment>
<evidence type="ECO:0000256" key="9">
    <source>
        <dbReference type="ARBA" id="ARBA00022741"/>
    </source>
</evidence>
<evidence type="ECO:0000256" key="3">
    <source>
        <dbReference type="ARBA" id="ARBA00012584"/>
    </source>
</evidence>
<dbReference type="InterPro" id="IPR006070">
    <property type="entry name" value="Sua5-like_dom"/>
</dbReference>
<keyword evidence="8 13" id="KW-0548">Nucleotidyltransferase</keyword>
<gene>
    <name evidence="17" type="ORF">FLT43_14985</name>
    <name evidence="16" type="ORF">M5W83_16970</name>
</gene>
<dbReference type="Gene3D" id="3.40.50.11030">
    <property type="entry name" value="Threonylcarbamoyl-AMP synthase, C-terminal domain"/>
    <property type="match status" value="1"/>
</dbReference>
<dbReference type="AlphaFoldDB" id="A0AAP9DVE5"/>
<evidence type="ECO:0000259" key="15">
    <source>
        <dbReference type="PROSITE" id="PS51163"/>
    </source>
</evidence>
<dbReference type="GO" id="GO:0005737">
    <property type="term" value="C:cytoplasm"/>
    <property type="evidence" value="ECO:0007669"/>
    <property type="project" value="UniProtKB-SubCell"/>
</dbReference>
<evidence type="ECO:0000313" key="18">
    <source>
        <dbReference type="Proteomes" id="UP000315377"/>
    </source>
</evidence>
<evidence type="ECO:0000256" key="5">
    <source>
        <dbReference type="ARBA" id="ARBA00022490"/>
    </source>
</evidence>
<dbReference type="SUPFAM" id="SSF55821">
    <property type="entry name" value="YrdC/RibB"/>
    <property type="match status" value="1"/>
</dbReference>
<feature type="binding site" evidence="14">
    <location>
        <position position="173"/>
    </location>
    <ligand>
        <name>L-threonine</name>
        <dbReference type="ChEBI" id="CHEBI:57926"/>
    </ligand>
</feature>
<dbReference type="InterPro" id="IPR017945">
    <property type="entry name" value="DHBP_synth_RibB-like_a/b_dom"/>
</dbReference>
<feature type="binding site" evidence="14">
    <location>
        <position position="66"/>
    </location>
    <ligand>
        <name>L-threonine</name>
        <dbReference type="ChEBI" id="CHEBI:57926"/>
    </ligand>
</feature>
<evidence type="ECO:0000256" key="7">
    <source>
        <dbReference type="ARBA" id="ARBA00022694"/>
    </source>
</evidence>
<feature type="binding site" evidence="14">
    <location>
        <position position="98"/>
    </location>
    <ligand>
        <name>L-threonine</name>
        <dbReference type="ChEBI" id="CHEBI:57926"/>
    </ligand>
</feature>
<protein>
    <recommendedName>
        <fullName evidence="4 13">Threonylcarbamoyl-AMP synthase</fullName>
        <shortName evidence="13">TC-AMP synthase</shortName>
        <ecNumber evidence="3 13">2.7.7.87</ecNumber>
    </recommendedName>
    <alternativeName>
        <fullName evidence="11 13">L-threonylcarbamoyladenylate synthase</fullName>
    </alternativeName>
</protein>
<feature type="binding site" evidence="14">
    <location>
        <position position="183"/>
    </location>
    <ligand>
        <name>ATP</name>
        <dbReference type="ChEBI" id="CHEBI:30616"/>
    </ligand>
</feature>
<evidence type="ECO:0000313" key="17">
    <source>
        <dbReference type="EMBL" id="QDM44628.1"/>
    </source>
</evidence>
<dbReference type="NCBIfam" id="TIGR00057">
    <property type="entry name" value="L-threonylcarbamoyladenylate synthase"/>
    <property type="match status" value="1"/>
</dbReference>
<feature type="binding site" evidence="14">
    <location>
        <position position="89"/>
    </location>
    <ligand>
        <name>ATP</name>
        <dbReference type="ChEBI" id="CHEBI:30616"/>
    </ligand>
</feature>
<keyword evidence="6 13" id="KW-0808">Transferase</keyword>
<dbReference type="Proteomes" id="UP001209276">
    <property type="component" value="Unassembled WGS sequence"/>
</dbReference>
<evidence type="ECO:0000256" key="8">
    <source>
        <dbReference type="ARBA" id="ARBA00022695"/>
    </source>
</evidence>
<keyword evidence="5 13" id="KW-0963">Cytoplasm</keyword>
<organism evidence="17 18">
    <name type="scientific">Paenibacillus thiaminolyticus</name>
    <name type="common">Bacillus thiaminolyticus</name>
    <dbReference type="NCBI Taxonomy" id="49283"/>
    <lineage>
        <taxon>Bacteria</taxon>
        <taxon>Bacillati</taxon>
        <taxon>Bacillota</taxon>
        <taxon>Bacilli</taxon>
        <taxon>Bacillales</taxon>
        <taxon>Paenibacillaceae</taxon>
        <taxon>Paenibacillus</taxon>
    </lineage>
</organism>
<evidence type="ECO:0000256" key="13">
    <source>
        <dbReference type="PIRNR" id="PIRNR004930"/>
    </source>
</evidence>